<name>V3ZW37_LOTGI</name>
<proteinExistence type="predicted"/>
<dbReference type="CTD" id="20240733"/>
<gene>
    <name evidence="1" type="ORF">LOTGIDRAFT_167947</name>
</gene>
<dbReference type="KEGG" id="lgi:LOTGIDRAFT_167947"/>
<evidence type="ECO:0000313" key="2">
    <source>
        <dbReference type="Proteomes" id="UP000030746"/>
    </source>
</evidence>
<keyword evidence="2" id="KW-1185">Reference proteome</keyword>
<dbReference type="EMBL" id="KB203301">
    <property type="protein sequence ID" value="ESO85161.1"/>
    <property type="molecule type" value="Genomic_DNA"/>
</dbReference>
<protein>
    <submittedName>
        <fullName evidence="1">Uncharacterized protein</fullName>
    </submittedName>
</protein>
<dbReference type="AlphaFoldDB" id="V3ZW37"/>
<dbReference type="HOGENOM" id="CLU_1490650_0_0_1"/>
<accession>V3ZW37</accession>
<dbReference type="RefSeq" id="XP_009064079.1">
    <property type="nucleotide sequence ID" value="XM_009065831.1"/>
</dbReference>
<sequence>MPLNTYKKGRKKPPATSWSFAELLGIDLSWIFLTDEFMDSRRLIQDCVIQYRLHGKIDLVPSRNRIAICNEMRDRLCWCFPICRVCFMLTSCDVCATSSASLAEGNQFGKSGVIIHARIFRLTSIQVTLGTTVAPSSNKFQSTSNDKGETGLKNLKVLSQPMLGLNPGPSGNYIHVFTPYM</sequence>
<dbReference type="Proteomes" id="UP000030746">
    <property type="component" value="Unassembled WGS sequence"/>
</dbReference>
<organism evidence="1 2">
    <name type="scientific">Lottia gigantea</name>
    <name type="common">Giant owl limpet</name>
    <dbReference type="NCBI Taxonomy" id="225164"/>
    <lineage>
        <taxon>Eukaryota</taxon>
        <taxon>Metazoa</taxon>
        <taxon>Spiralia</taxon>
        <taxon>Lophotrochozoa</taxon>
        <taxon>Mollusca</taxon>
        <taxon>Gastropoda</taxon>
        <taxon>Patellogastropoda</taxon>
        <taxon>Lottioidea</taxon>
        <taxon>Lottiidae</taxon>
        <taxon>Lottia</taxon>
    </lineage>
</organism>
<reference evidence="1 2" key="1">
    <citation type="journal article" date="2013" name="Nature">
        <title>Insights into bilaterian evolution from three spiralian genomes.</title>
        <authorList>
            <person name="Simakov O."/>
            <person name="Marletaz F."/>
            <person name="Cho S.J."/>
            <person name="Edsinger-Gonzales E."/>
            <person name="Havlak P."/>
            <person name="Hellsten U."/>
            <person name="Kuo D.H."/>
            <person name="Larsson T."/>
            <person name="Lv J."/>
            <person name="Arendt D."/>
            <person name="Savage R."/>
            <person name="Osoegawa K."/>
            <person name="de Jong P."/>
            <person name="Grimwood J."/>
            <person name="Chapman J.A."/>
            <person name="Shapiro H."/>
            <person name="Aerts A."/>
            <person name="Otillar R.P."/>
            <person name="Terry A.Y."/>
            <person name="Boore J.L."/>
            <person name="Grigoriev I.V."/>
            <person name="Lindberg D.R."/>
            <person name="Seaver E.C."/>
            <person name="Weisblat D.A."/>
            <person name="Putnam N.H."/>
            <person name="Rokhsar D.S."/>
        </authorList>
    </citation>
    <scope>NUCLEOTIDE SEQUENCE [LARGE SCALE GENOMIC DNA]</scope>
</reference>
<dbReference type="GeneID" id="20240733"/>
<evidence type="ECO:0000313" key="1">
    <source>
        <dbReference type="EMBL" id="ESO85161.1"/>
    </source>
</evidence>